<evidence type="ECO:0000313" key="1">
    <source>
        <dbReference type="EMBL" id="MPN03657.1"/>
    </source>
</evidence>
<protein>
    <submittedName>
        <fullName evidence="1">Uncharacterized protein</fullName>
    </submittedName>
</protein>
<gene>
    <name evidence="1" type="ORF">SDC9_150889</name>
</gene>
<name>A0A645EPB7_9ZZZZ</name>
<organism evidence="1">
    <name type="scientific">bioreactor metagenome</name>
    <dbReference type="NCBI Taxonomy" id="1076179"/>
    <lineage>
        <taxon>unclassified sequences</taxon>
        <taxon>metagenomes</taxon>
        <taxon>ecological metagenomes</taxon>
    </lineage>
</organism>
<dbReference type="AlphaFoldDB" id="A0A645EPB7"/>
<comment type="caution">
    <text evidence="1">The sequence shown here is derived from an EMBL/GenBank/DDBJ whole genome shotgun (WGS) entry which is preliminary data.</text>
</comment>
<sequence length="109" mass="12250">MSAVNHEDERLSGRNKLGNNAFFCRDIIFSRYFAYAAVGGHRDSHSGMIGNDLLCTEFRGAFKRKRLFAPWCHDHPRLVVLREAGSSGHNISDTVDQLYSHFGAVLGHD</sequence>
<proteinExistence type="predicted"/>
<reference evidence="1" key="1">
    <citation type="submission" date="2019-08" db="EMBL/GenBank/DDBJ databases">
        <authorList>
            <person name="Kucharzyk K."/>
            <person name="Murdoch R.W."/>
            <person name="Higgins S."/>
            <person name="Loffler F."/>
        </authorList>
    </citation>
    <scope>NUCLEOTIDE SEQUENCE</scope>
</reference>
<accession>A0A645EPB7</accession>
<dbReference type="EMBL" id="VSSQ01049588">
    <property type="protein sequence ID" value="MPN03657.1"/>
    <property type="molecule type" value="Genomic_DNA"/>
</dbReference>